<dbReference type="InterPro" id="IPR053151">
    <property type="entry name" value="RNase_H-like"/>
</dbReference>
<dbReference type="SUPFAM" id="SSF53098">
    <property type="entry name" value="Ribonuclease H-like"/>
    <property type="match status" value="1"/>
</dbReference>
<dbReference type="OrthoDB" id="1306118at2759"/>
<dbReference type="Gene3D" id="3.30.420.10">
    <property type="entry name" value="Ribonuclease H-like superfamily/Ribonuclease H"/>
    <property type="match status" value="1"/>
</dbReference>
<gene>
    <name evidence="2" type="primary">LOC107825207</name>
</gene>
<dbReference type="AlphaFoldDB" id="A0A1S4D2M3"/>
<reference evidence="2" key="1">
    <citation type="submission" date="2025-08" db="UniProtKB">
        <authorList>
            <consortium name="RefSeq"/>
        </authorList>
    </citation>
    <scope>IDENTIFICATION</scope>
</reference>
<dbReference type="PANTHER" id="PTHR47723:SF23">
    <property type="entry name" value="REVERSE TRANSCRIPTASE-LIKE PROTEIN"/>
    <property type="match status" value="1"/>
</dbReference>
<dbReference type="GO" id="GO:0003676">
    <property type="term" value="F:nucleic acid binding"/>
    <property type="evidence" value="ECO:0007669"/>
    <property type="project" value="InterPro"/>
</dbReference>
<dbReference type="KEGG" id="nta:107825207"/>
<dbReference type="SMR" id="A0A1S4D2M3"/>
<evidence type="ECO:0000313" key="2">
    <source>
        <dbReference type="RefSeq" id="XP_016507519.1"/>
    </source>
</evidence>
<sequence>MAGWKTKYLNMAGRTVLAKTSLNNISSHVMQYINLPTKITNQIDRIQRNFLWGTTLKRKKLHLIKWEVVTKTKAEGGLGLQKASTKNKASLTNLAWRTYKNTNSLWARVLIHKHCNMSRPVRAFRHPKHLKSPTWKGILKGWEICSKASRWVVHKENMVSFLNDTWIANQPAIRQMIRGSLTQNDLEAKENIVHIFFEFPNVVHFWNDILSKSTGNSSNNHPVFNRWWQSTWNTLKNVLFNNYICWDNLIPFCLWNIWLTRNINVFNNKKEHINANNTISKATEYLMLTKNDSTKVTHQIMLKWEPPSRGSYKLNTDGAAKGNLGIGGSGRIFRNHNGDWILGYMDNIPQTTNTRAEVKALIRGLQLAEQNHLVPLEINTDSAETINMLLNGSLIFDPLICECRSIIQRMGSVVVRHTYREQNRVVDALAKEAAKEMFLNKSMTLSVPPMFVNDVFWAYILGTELVRSFVDCNLNTIMLNLTTMGSL</sequence>
<dbReference type="PaxDb" id="4097-A0A1S4D2M3"/>
<dbReference type="Pfam" id="PF13456">
    <property type="entry name" value="RVT_3"/>
    <property type="match status" value="1"/>
</dbReference>
<organism evidence="2">
    <name type="scientific">Nicotiana tabacum</name>
    <name type="common">Common tobacco</name>
    <dbReference type="NCBI Taxonomy" id="4097"/>
    <lineage>
        <taxon>Eukaryota</taxon>
        <taxon>Viridiplantae</taxon>
        <taxon>Streptophyta</taxon>
        <taxon>Embryophyta</taxon>
        <taxon>Tracheophyta</taxon>
        <taxon>Spermatophyta</taxon>
        <taxon>Magnoliopsida</taxon>
        <taxon>eudicotyledons</taxon>
        <taxon>Gunneridae</taxon>
        <taxon>Pentapetalae</taxon>
        <taxon>asterids</taxon>
        <taxon>lamiids</taxon>
        <taxon>Solanales</taxon>
        <taxon>Solanaceae</taxon>
        <taxon>Nicotianoideae</taxon>
        <taxon>Nicotianeae</taxon>
        <taxon>Nicotiana</taxon>
    </lineage>
</organism>
<dbReference type="InterPro" id="IPR044730">
    <property type="entry name" value="RNase_H-like_dom_plant"/>
</dbReference>
<protein>
    <recommendedName>
        <fullName evidence="1">RNase H type-1 domain-containing protein</fullName>
    </recommendedName>
</protein>
<proteinExistence type="predicted"/>
<feature type="domain" description="RNase H type-1" evidence="1">
    <location>
        <begin position="308"/>
        <end position="435"/>
    </location>
</feature>
<accession>A0A1S4D2M3</accession>
<dbReference type="GO" id="GO:0004523">
    <property type="term" value="F:RNA-DNA hybrid ribonuclease activity"/>
    <property type="evidence" value="ECO:0007669"/>
    <property type="project" value="InterPro"/>
</dbReference>
<dbReference type="OMA" id="GDWILGY"/>
<dbReference type="InterPro" id="IPR002156">
    <property type="entry name" value="RNaseH_domain"/>
</dbReference>
<dbReference type="RefSeq" id="XP_016507519.1">
    <property type="nucleotide sequence ID" value="XM_016652033.1"/>
</dbReference>
<dbReference type="CDD" id="cd06222">
    <property type="entry name" value="RNase_H_like"/>
    <property type="match status" value="1"/>
</dbReference>
<name>A0A1S4D2M3_TOBAC</name>
<evidence type="ECO:0000259" key="1">
    <source>
        <dbReference type="PROSITE" id="PS50879"/>
    </source>
</evidence>
<dbReference type="InterPro" id="IPR036397">
    <property type="entry name" value="RNaseH_sf"/>
</dbReference>
<dbReference type="PANTHER" id="PTHR47723">
    <property type="entry name" value="OS05G0353850 PROTEIN"/>
    <property type="match status" value="1"/>
</dbReference>
<dbReference type="PROSITE" id="PS50879">
    <property type="entry name" value="RNASE_H_1"/>
    <property type="match status" value="1"/>
</dbReference>
<dbReference type="InterPro" id="IPR012337">
    <property type="entry name" value="RNaseH-like_sf"/>
</dbReference>